<dbReference type="STRING" id="200324.A0A2N5V0D1"/>
<protein>
    <submittedName>
        <fullName evidence="2">Uncharacterized protein</fullName>
    </submittedName>
</protein>
<feature type="compositionally biased region" description="Pro residues" evidence="1">
    <location>
        <begin position="1"/>
        <end position="10"/>
    </location>
</feature>
<dbReference type="EMBL" id="PGCJ01000147">
    <property type="protein sequence ID" value="PLW43455.1"/>
    <property type="molecule type" value="Genomic_DNA"/>
</dbReference>
<reference evidence="2 3" key="1">
    <citation type="submission" date="2017-11" db="EMBL/GenBank/DDBJ databases">
        <title>De novo assembly and phasing of dikaryotic genomes from two isolates of Puccinia coronata f. sp. avenae, the causal agent of oat crown rust.</title>
        <authorList>
            <person name="Miller M.E."/>
            <person name="Zhang Y."/>
            <person name="Omidvar V."/>
            <person name="Sperschneider J."/>
            <person name="Schwessinger B."/>
            <person name="Raley C."/>
            <person name="Palmer J.M."/>
            <person name="Garnica D."/>
            <person name="Upadhyaya N."/>
            <person name="Rathjen J."/>
            <person name="Taylor J.M."/>
            <person name="Park R.F."/>
            <person name="Dodds P.N."/>
            <person name="Hirsch C.D."/>
            <person name="Kianian S.F."/>
            <person name="Figueroa M."/>
        </authorList>
    </citation>
    <scope>NUCLEOTIDE SEQUENCE [LARGE SCALE GENOMIC DNA]</scope>
    <source>
        <strain evidence="2">12NC29</strain>
    </source>
</reference>
<accession>A0A2N5V0D1</accession>
<dbReference type="Proteomes" id="UP000235388">
    <property type="component" value="Unassembled WGS sequence"/>
</dbReference>
<feature type="region of interest" description="Disordered" evidence="1">
    <location>
        <begin position="251"/>
        <end position="272"/>
    </location>
</feature>
<evidence type="ECO:0000256" key="1">
    <source>
        <dbReference type="SAM" id="MobiDB-lite"/>
    </source>
</evidence>
<organism evidence="2 3">
    <name type="scientific">Puccinia coronata f. sp. avenae</name>
    <dbReference type="NCBI Taxonomy" id="200324"/>
    <lineage>
        <taxon>Eukaryota</taxon>
        <taxon>Fungi</taxon>
        <taxon>Dikarya</taxon>
        <taxon>Basidiomycota</taxon>
        <taxon>Pucciniomycotina</taxon>
        <taxon>Pucciniomycetes</taxon>
        <taxon>Pucciniales</taxon>
        <taxon>Pucciniaceae</taxon>
        <taxon>Puccinia</taxon>
    </lineage>
</organism>
<evidence type="ECO:0000313" key="2">
    <source>
        <dbReference type="EMBL" id="PLW43455.1"/>
    </source>
</evidence>
<dbReference type="OrthoDB" id="2506922at2759"/>
<proteinExistence type="predicted"/>
<feature type="compositionally biased region" description="Basic and acidic residues" evidence="1">
    <location>
        <begin position="11"/>
        <end position="21"/>
    </location>
</feature>
<feature type="region of interest" description="Disordered" evidence="1">
    <location>
        <begin position="1"/>
        <end position="21"/>
    </location>
</feature>
<comment type="caution">
    <text evidence="2">The sequence shown here is derived from an EMBL/GenBank/DDBJ whole genome shotgun (WGS) entry which is preliminary data.</text>
</comment>
<gene>
    <name evidence="2" type="ORF">PCANC_10075</name>
</gene>
<evidence type="ECO:0000313" key="3">
    <source>
        <dbReference type="Proteomes" id="UP000235388"/>
    </source>
</evidence>
<keyword evidence="3" id="KW-1185">Reference proteome</keyword>
<name>A0A2N5V0D1_9BASI</name>
<sequence length="315" mass="36049">MDSKVFPPPATEREKAKWKSDLENDYLDDDGEAMCSPSSVLLGDSDNPAFPYGDGPGHRDASAATLKIMWRSMQRCGVVSFRPDFSRAASNTDNAFLWDLAHSIFIKLVKAQEYPEIDLETCSSTKIRHAIFNHAKQLKQNHREEGYSSQHHDEYLTRKCRQMRTIRLRDSRIKFATSQAMFIPLIPVITDCTSDAKTEAGDDDDDNDADDQTNKCVIVSSLPWRHPRIGRAFQLIDRLIELQRESGCNDYGRAPGPRLRPRDPKISNRPCPQGHSSEVYCKKWLKIRKLPEVNKINIQPGRSYKNIIKELERMV</sequence>
<dbReference type="AlphaFoldDB" id="A0A2N5V0D1"/>